<evidence type="ECO:0000256" key="1">
    <source>
        <dbReference type="SAM" id="MobiDB-lite"/>
    </source>
</evidence>
<feature type="compositionally biased region" description="Low complexity" evidence="1">
    <location>
        <begin position="276"/>
        <end position="287"/>
    </location>
</feature>
<feature type="region of interest" description="Disordered" evidence="1">
    <location>
        <begin position="16"/>
        <end position="77"/>
    </location>
</feature>
<dbReference type="VEuPathDB" id="TriTrypDB:TcCLB.510303.270"/>
<dbReference type="Proteomes" id="UP000246078">
    <property type="component" value="Unassembled WGS sequence"/>
</dbReference>
<dbReference type="AlphaFoldDB" id="A0A2V2WKN0"/>
<dbReference type="Proteomes" id="UP000583944">
    <property type="component" value="Unassembled WGS sequence"/>
</dbReference>
<dbReference type="VEuPathDB" id="TriTrypDB:TcBrA4_0087890"/>
<dbReference type="VEuPathDB" id="TriTrypDB:Tc_MARK_673"/>
<protein>
    <submittedName>
        <fullName evidence="3">Uncharacterized protein</fullName>
    </submittedName>
</protein>
<dbReference type="EMBL" id="JABDHM010000043">
    <property type="protein sequence ID" value="KAF5220996.1"/>
    <property type="molecule type" value="Genomic_DNA"/>
</dbReference>
<dbReference type="VEuPathDB" id="TriTrypDB:TCSYLVIO_001863"/>
<comment type="caution">
    <text evidence="3">The sequence shown here is derived from an EMBL/GenBank/DDBJ whole genome shotgun (WGS) entry which is preliminary data.</text>
</comment>
<reference evidence="3 4" key="1">
    <citation type="journal article" date="2018" name="Microb. Genom.">
        <title>Expanding an expanded genome: long-read sequencing of Trypanosoma cruzi.</title>
        <authorList>
            <person name="Berna L."/>
            <person name="Rodriguez M."/>
            <person name="Chiribao M.L."/>
            <person name="Parodi-Talice A."/>
            <person name="Pita S."/>
            <person name="Rijo G."/>
            <person name="Alvarez-Valin F."/>
            <person name="Robello C."/>
        </authorList>
    </citation>
    <scope>NUCLEOTIDE SEQUENCE [LARGE SCALE GENOMIC DNA]</scope>
    <source>
        <strain evidence="3 4">TCC</strain>
    </source>
</reference>
<proteinExistence type="predicted"/>
<feature type="compositionally biased region" description="Polar residues" evidence="1">
    <location>
        <begin position="340"/>
        <end position="349"/>
    </location>
</feature>
<evidence type="ECO:0000313" key="5">
    <source>
        <dbReference type="Proteomes" id="UP000583944"/>
    </source>
</evidence>
<dbReference type="VEuPathDB" id="TriTrypDB:C3747_84g72"/>
<name>A0A2V2WKN0_TRYCR</name>
<evidence type="ECO:0000313" key="4">
    <source>
        <dbReference type="Proteomes" id="UP000246078"/>
    </source>
</evidence>
<reference evidence="2 5" key="2">
    <citation type="journal article" date="2019" name="Genome Biol. Evol.">
        <title>Nanopore Sequencing Significantly Improves Genome Assembly of the Protozoan Parasite Trypanosoma cruzi.</title>
        <authorList>
            <person name="Diaz-Viraque F."/>
            <person name="Pita S."/>
            <person name="Greif G."/>
            <person name="de Souza R.C.M."/>
            <person name="Iraola G."/>
            <person name="Robello C."/>
        </authorList>
    </citation>
    <scope>NUCLEOTIDE SEQUENCE [LARGE SCALE GENOMIC DNA]</scope>
    <source>
        <strain evidence="2 5">Berenice</strain>
    </source>
</reference>
<evidence type="ECO:0000313" key="3">
    <source>
        <dbReference type="EMBL" id="PWV08937.1"/>
    </source>
</evidence>
<dbReference type="VEuPathDB" id="TriTrypDB:TcYC6_0045740"/>
<dbReference type="VEuPathDB" id="TriTrypDB:TcCL_NonESM07054"/>
<gene>
    <name evidence="3" type="ORF">C3747_84g72</name>
    <name evidence="2" type="ORF">ECC02_006013</name>
</gene>
<dbReference type="VEuPathDB" id="TriTrypDB:ECC02_006013"/>
<dbReference type="VEuPathDB" id="TriTrypDB:C4B63_30g238"/>
<feature type="compositionally biased region" description="Basic and acidic residues" evidence="1">
    <location>
        <begin position="596"/>
        <end position="605"/>
    </location>
</feature>
<feature type="compositionally biased region" description="Low complexity" evidence="1">
    <location>
        <begin position="19"/>
        <end position="43"/>
    </location>
</feature>
<evidence type="ECO:0000313" key="2">
    <source>
        <dbReference type="EMBL" id="KAF5220996.1"/>
    </source>
</evidence>
<organism evidence="3 4">
    <name type="scientific">Trypanosoma cruzi</name>
    <dbReference type="NCBI Taxonomy" id="5693"/>
    <lineage>
        <taxon>Eukaryota</taxon>
        <taxon>Discoba</taxon>
        <taxon>Euglenozoa</taxon>
        <taxon>Kinetoplastea</taxon>
        <taxon>Metakinetoplastina</taxon>
        <taxon>Trypanosomatida</taxon>
        <taxon>Trypanosomatidae</taxon>
        <taxon>Trypanosoma</taxon>
        <taxon>Schizotrypanum</taxon>
    </lineage>
</organism>
<dbReference type="VEuPathDB" id="TriTrypDB:BCY84_16434"/>
<dbReference type="VEuPathDB" id="TriTrypDB:TcCL_Unassigned03977"/>
<reference evidence="2" key="3">
    <citation type="submission" date="2020-04" db="EMBL/GenBank/DDBJ databases">
        <authorList>
            <person name="Diaz Viraque F."/>
        </authorList>
    </citation>
    <scope>NUCLEOTIDE SEQUENCE</scope>
    <source>
        <strain evidence="2">Berenice</strain>
    </source>
</reference>
<sequence length="1199" mass="134536">MQGEFLFSVPQIREIDMDSTTSKESCSSSASSRSTSVSSSGRRSGSRRIRRGVLSEKERKRRPTSRKNYADHVPMFRNPRRPTTILLEPFPNRRLRSMCIAGGLLVTAHRNGIRVYRQRYLTAPNMASARSSGGTCDGENNCVGGDNPPDMRTGMWEAVESRDSFQLQDAYLCVGAESVFSRERVLPLKWNRYLAVACGSDRTHFSVCVLSTAAHFLLHHELHAKNRVVALHFALVAMDAKPGSRHYQPFVVSVDEVGEVVIFDVEHDHAVKLIAPTSTPVSASPPTNETLTDDRNEEESPDVIFCEENSNRKDNKSNNNNNTDEDGAGDRIGGDDAPLFSSNKNNGTLRSRGKDITGDCGGRDNGTGSVLRSYRLDAGMATNVCLLGPCQVYCRQCCDVPIEPGNLVMSIYISSRAYGSEGQAEMHVSHFRFRWCFSPPRAIVLSETPILREGAPEDVCDIGVAMMRVPFHEELPLSFTIGRPRLRFWSLSGCTGKLLHLHRVYHDKDGSGKGARTVKEHFLRVVPLGRHILLQDINTSWLCIAALTDDDVILLLGREPQPARRKTPTRAQDPSPAVVAAGVVDGRDALEKWLEDVDDKKEKSPSPRGRQLKPSKDVTADVVPLPRASSPLKFMDPDQDYTVLMMLTAPGTLGATANSSPDRYVPPTRILLYVPQSNELLFYMGGSDEIYSICLPFVRTVTSVEGVGRATAKVAVQTPQKNSTVTSNSWMGAALSASELIDMKIARPLMSAMWSLAGEVEIDEASLPPLASSSAPPPPPTQVHSPTSMMIAEEGERGNSSLRNVVEVHIDGDHSKTPRKKKHRNDLRSIMNEDIRMIETEGDMRRAYMKEERRKLLNSQHWSGMKTDGKEGEGCAEDAGILKRLISMEEPLQRNAIVYEWSDIHDDLYVQFTQKGLEIMEQKKCDVTHDISASREVCYGSFRDCVILSEFTYGDHSAGFMQAFRHAQQRRQENRDQGRVFDFAAYFSSRVVPQRLLDLQEDDRCHFELEDLRAAFEDDIKNFNEVDTVLVYENQEREVDGNGRRRWAPHPTFPFDDKDGMVIDIVALNNTAAIRNALPPKNTTSGEAAWQSSVSSAGWRWASEAEDSRSPRIGGSKLVRRELQSWHVGDWMYATRWPRREEEVQGTFQWSTSDDSGVAKVRRRHLTRNRINVALERAKEERKEEYMRKLEELRMELDL</sequence>
<dbReference type="EMBL" id="PRFC01000084">
    <property type="protein sequence ID" value="PWV08937.1"/>
    <property type="molecule type" value="Genomic_DNA"/>
</dbReference>
<dbReference type="VEuPathDB" id="TriTrypDB:TcG_01590"/>
<feature type="region of interest" description="Disordered" evidence="1">
    <location>
        <begin position="276"/>
        <end position="362"/>
    </location>
</feature>
<dbReference type="VEuPathDB" id="TriTrypDB:TCDM_01893"/>
<accession>A0A2V2WKN0</accession>
<feature type="region of interest" description="Disordered" evidence="1">
    <location>
        <begin position="596"/>
        <end position="620"/>
    </location>
</feature>
<dbReference type="VEuPathDB" id="TriTrypDB:TcCLB.509153.139"/>